<evidence type="ECO:0000256" key="1">
    <source>
        <dbReference type="SAM" id="MobiDB-lite"/>
    </source>
</evidence>
<feature type="region of interest" description="Disordered" evidence="1">
    <location>
        <begin position="23"/>
        <end position="45"/>
    </location>
</feature>
<proteinExistence type="predicted"/>
<name>A0A6U3Q4G0_9STRA</name>
<evidence type="ECO:0000313" key="3">
    <source>
        <dbReference type="EMBL" id="CAD9320420.1"/>
    </source>
</evidence>
<keyword evidence="2" id="KW-0732">Signal</keyword>
<feature type="signal peptide" evidence="2">
    <location>
        <begin position="1"/>
        <end position="19"/>
    </location>
</feature>
<reference evidence="4" key="1">
    <citation type="submission" date="2021-01" db="EMBL/GenBank/DDBJ databases">
        <authorList>
            <person name="Corre E."/>
            <person name="Pelletier E."/>
            <person name="Niang G."/>
            <person name="Scheremetjew M."/>
            <person name="Finn R."/>
            <person name="Kale V."/>
            <person name="Holt S."/>
            <person name="Cochrane G."/>
            <person name="Meng A."/>
            <person name="Brown T."/>
            <person name="Cohen L."/>
        </authorList>
    </citation>
    <scope>NUCLEOTIDE SEQUENCE</scope>
    <source>
        <strain evidence="4">Pop2</strain>
    </source>
</reference>
<dbReference type="EMBL" id="HBGN01009273">
    <property type="protein sequence ID" value="CAD9320421.1"/>
    <property type="molecule type" value="Transcribed_RNA"/>
</dbReference>
<dbReference type="EMBL" id="HBGN01009272">
    <property type="protein sequence ID" value="CAD9320420.1"/>
    <property type="molecule type" value="Transcribed_RNA"/>
</dbReference>
<protein>
    <submittedName>
        <fullName evidence="4">Uncharacterized protein</fullName>
    </submittedName>
</protein>
<evidence type="ECO:0000256" key="2">
    <source>
        <dbReference type="SAM" id="SignalP"/>
    </source>
</evidence>
<feature type="chain" id="PRO_5036192029" evidence="2">
    <location>
        <begin position="20"/>
        <end position="399"/>
    </location>
</feature>
<feature type="compositionally biased region" description="Polar residues" evidence="1">
    <location>
        <begin position="34"/>
        <end position="45"/>
    </location>
</feature>
<evidence type="ECO:0000313" key="4">
    <source>
        <dbReference type="EMBL" id="CAD9320421.1"/>
    </source>
</evidence>
<sequence>MMFSRIAIAVVSLAVSVHSFTIPSSHHGHHHSVRSTAGQKWSDQLSQSRHTKLFQSFPNEEGATSQPGTEGGSQVIEPELSPEDMMMVSGIYAVKYDEKLLQDMVSEALPRMHPRLVMKLRQAASYSSPDLASTEEEKKNIMKLQTVGKALEAVLDSRLQSGRDLLKTFLDAGEIRKLDGAIGKAARNEKLDMAFFTVLNMNIRDAAYEASLMSEEEQGKLRDTQVATPPSEDGEGNTANKANRLQILQHIYTRCQEEMEKAVPPGIGLLNKLLRTEIPSIRSNQIKHYLTPQPLTVTTPDGKTVELKGDNQKSLVSIAELVSAMEHSVRQIRTVENAGGTDRRTAAGLVENIRQVAMEARFVIGTHYGPDSDEVQELEDGLQPVFRPENQNSQYIKGD</sequence>
<dbReference type="AlphaFoldDB" id="A0A6U3Q4G0"/>
<accession>A0A6U3Q4G0</accession>
<feature type="region of interest" description="Disordered" evidence="1">
    <location>
        <begin position="57"/>
        <end position="80"/>
    </location>
</feature>
<gene>
    <name evidence="3" type="ORF">DBRI1063_LOCUS5947</name>
    <name evidence="4" type="ORF">DBRI1063_LOCUS5948</name>
</gene>
<feature type="compositionally biased region" description="Polar residues" evidence="1">
    <location>
        <begin position="57"/>
        <end position="68"/>
    </location>
</feature>
<organism evidence="4">
    <name type="scientific">Ditylum brightwellii</name>
    <dbReference type="NCBI Taxonomy" id="49249"/>
    <lineage>
        <taxon>Eukaryota</taxon>
        <taxon>Sar</taxon>
        <taxon>Stramenopiles</taxon>
        <taxon>Ochrophyta</taxon>
        <taxon>Bacillariophyta</taxon>
        <taxon>Mediophyceae</taxon>
        <taxon>Lithodesmiophycidae</taxon>
        <taxon>Lithodesmiales</taxon>
        <taxon>Lithodesmiaceae</taxon>
        <taxon>Ditylum</taxon>
    </lineage>
</organism>
<feature type="region of interest" description="Disordered" evidence="1">
    <location>
        <begin position="214"/>
        <end position="242"/>
    </location>
</feature>